<dbReference type="Gene3D" id="3.90.226.10">
    <property type="entry name" value="2-enoyl-CoA Hydratase, Chain A, domain 1"/>
    <property type="match status" value="1"/>
</dbReference>
<dbReference type="GO" id="GO:0004176">
    <property type="term" value="F:ATP-dependent peptidase activity"/>
    <property type="evidence" value="ECO:0007669"/>
    <property type="project" value="TreeGrafter"/>
</dbReference>
<name>W7YLU5_9BACT</name>
<comment type="caution">
    <text evidence="4">The sequence shown here is derived from an EMBL/GenBank/DDBJ whole genome shotgun (WGS) entry which is preliminary data.</text>
</comment>
<evidence type="ECO:0000256" key="3">
    <source>
        <dbReference type="ARBA" id="ARBA00022825"/>
    </source>
</evidence>
<dbReference type="Pfam" id="PF00574">
    <property type="entry name" value="CLP_protease"/>
    <property type="match status" value="1"/>
</dbReference>
<dbReference type="InterPro" id="IPR029045">
    <property type="entry name" value="ClpP/crotonase-like_dom_sf"/>
</dbReference>
<dbReference type="EMBL" id="BAMD01000099">
    <property type="protein sequence ID" value="GAF05591.1"/>
    <property type="molecule type" value="Genomic_DNA"/>
</dbReference>
<dbReference type="Proteomes" id="UP000019402">
    <property type="component" value="Unassembled WGS sequence"/>
</dbReference>
<gene>
    <name evidence="4" type="ORF">JCM21142_104331</name>
</gene>
<dbReference type="InterPro" id="IPR023562">
    <property type="entry name" value="ClpP/TepA"/>
</dbReference>
<keyword evidence="3" id="KW-0720">Serine protease</keyword>
<dbReference type="GO" id="GO:0009368">
    <property type="term" value="C:endopeptidase Clp complex"/>
    <property type="evidence" value="ECO:0007669"/>
    <property type="project" value="TreeGrafter"/>
</dbReference>
<evidence type="ECO:0000256" key="1">
    <source>
        <dbReference type="ARBA" id="ARBA00022670"/>
    </source>
</evidence>
<dbReference type="GO" id="GO:0006515">
    <property type="term" value="P:protein quality control for misfolded or incompletely synthesized proteins"/>
    <property type="evidence" value="ECO:0007669"/>
    <property type="project" value="TreeGrafter"/>
</dbReference>
<evidence type="ECO:0000313" key="4">
    <source>
        <dbReference type="EMBL" id="GAF05591.1"/>
    </source>
</evidence>
<reference evidence="4 5" key="1">
    <citation type="journal article" date="2014" name="Genome Announc.">
        <title>Draft Genome Sequence of Cytophaga fermentans JCM 21142T, a Facultative Anaerobe Isolated from Marine Mud.</title>
        <authorList>
            <person name="Starns D."/>
            <person name="Oshima K."/>
            <person name="Suda W."/>
            <person name="Iino T."/>
            <person name="Yuki M."/>
            <person name="Inoue J."/>
            <person name="Kitamura K."/>
            <person name="Iida T."/>
            <person name="Darby A."/>
            <person name="Hattori M."/>
            <person name="Ohkuma M."/>
        </authorList>
    </citation>
    <scope>NUCLEOTIDE SEQUENCE [LARGE SCALE GENOMIC DNA]</scope>
    <source>
        <strain evidence="4 5">JCM 21142</strain>
    </source>
</reference>
<sequence>MFKVEKLADKAVLTIYGYVGGYYMDYRNVAAAIEEVKQTGYNKLDFRMHTYGGSVFDGNLIYNFLSGFDGELNIYIDGVAASMGFIIMLAAPVENVHIAENGLGMCHSPSGGANGTAKDLEQAANLLRLLEKNFKAVLKERTGKTDDEIESWFDGSDYWFDADQLIEMRLVGSKFKPKENIQSLDTDTASAIGARATYERFAALTTTQKTQLNSKAEMNKAEMITRYDLTSVTAESTDEEILAAIDAKMQAKDDAAKAERKKAIVAAVDVAIAAGKITKEQKSGYVARGEKLGLDDLNGIFADMQRPDSIISHIKGDKAGLPSSSAERKTWTWGDYQMKAPGDLEAMPETDPELFKALYKAEYGVEPEV</sequence>
<dbReference type="OrthoDB" id="9806592at2"/>
<keyword evidence="5" id="KW-1185">Reference proteome</keyword>
<dbReference type="SUPFAM" id="SSF52096">
    <property type="entry name" value="ClpP/crotonase"/>
    <property type="match status" value="1"/>
</dbReference>
<accession>W7YLU5</accession>
<dbReference type="GO" id="GO:0051117">
    <property type="term" value="F:ATPase binding"/>
    <property type="evidence" value="ECO:0007669"/>
    <property type="project" value="TreeGrafter"/>
</dbReference>
<protein>
    <submittedName>
        <fullName evidence="4">ATP-dependent Clp protease proteolytic subunit</fullName>
    </submittedName>
</protein>
<dbReference type="GO" id="GO:0004252">
    <property type="term" value="F:serine-type endopeptidase activity"/>
    <property type="evidence" value="ECO:0007669"/>
    <property type="project" value="TreeGrafter"/>
</dbReference>
<dbReference type="PANTHER" id="PTHR10381:SF70">
    <property type="entry name" value="ATP-DEPENDENT CLP PROTEASE PROTEOLYTIC SUBUNIT"/>
    <property type="match status" value="1"/>
</dbReference>
<keyword evidence="2" id="KW-0378">Hydrolase</keyword>
<dbReference type="AlphaFoldDB" id="W7YLU5"/>
<proteinExistence type="predicted"/>
<dbReference type="CDD" id="cd07016">
    <property type="entry name" value="S14_ClpP_1"/>
    <property type="match status" value="1"/>
</dbReference>
<dbReference type="eggNOG" id="COG0740">
    <property type="taxonomic scope" value="Bacteria"/>
</dbReference>
<dbReference type="PANTHER" id="PTHR10381">
    <property type="entry name" value="ATP-DEPENDENT CLP PROTEASE PROTEOLYTIC SUBUNIT"/>
    <property type="match status" value="1"/>
</dbReference>
<evidence type="ECO:0000313" key="5">
    <source>
        <dbReference type="Proteomes" id="UP000019402"/>
    </source>
</evidence>
<evidence type="ECO:0000256" key="2">
    <source>
        <dbReference type="ARBA" id="ARBA00022801"/>
    </source>
</evidence>
<dbReference type="STRING" id="869213.GCA_000517085_01874"/>
<keyword evidence="1 4" id="KW-0645">Protease</keyword>
<organism evidence="4 5">
    <name type="scientific">Saccharicrinis fermentans DSM 9555 = JCM 21142</name>
    <dbReference type="NCBI Taxonomy" id="869213"/>
    <lineage>
        <taxon>Bacteria</taxon>
        <taxon>Pseudomonadati</taxon>
        <taxon>Bacteroidota</taxon>
        <taxon>Bacteroidia</taxon>
        <taxon>Marinilabiliales</taxon>
        <taxon>Marinilabiliaceae</taxon>
        <taxon>Saccharicrinis</taxon>
    </lineage>
</organism>
<dbReference type="RefSeq" id="WP_152541900.1">
    <property type="nucleotide sequence ID" value="NZ_BAMD01000099.1"/>
</dbReference>